<dbReference type="GO" id="GO:0031966">
    <property type="term" value="C:mitochondrial membrane"/>
    <property type="evidence" value="ECO:0007669"/>
    <property type="project" value="UniProtKB-SubCell"/>
</dbReference>
<keyword evidence="6" id="KW-1133">Transmembrane helix</keyword>
<sequence>MSSRRPFLATASSLQVTKRGLRWQLSSPCQDCSHRNRSRVSLRRRHAFQPQHILSSPFHYRDHRQHAASTLRCLASLSSAASPSKSQAATERQKDIRIARELLRHVWPALPARSDTDDDASTDRHHAIEMRRRVVASVGLMFAGKGVTIATPFLFKALVDTLPLFAASPPHDLPSSLLQPYSILPECLLTTSAILPANLPPLPLLLLLSYGTTRALTSAFQEYRNALFARVAQSAIRSVGRTTFDHVHELDMSFHLNRNTGTLGRIMERGNRSISFVLNALVFHSVPTVVEVTAVTGCMYWQFGGMHAATVLGTIGAYVGYTVGITQWRTQFRKDMNRSENEASGRLSDSLLNYETVKYFNNERHEGEVYEGTLRRYQDAALRAQSSLSLLNFGQNAIFTVGLTTIMFLTAQDVVAGNATVGDLVLVNGLLFQLSVPLNFIGSVYREVRQALVDMEAMFALRDTAPAFVDKEGAVEYDPARDGTEIEFDNLEFAYSTRRPSADSSKSVPEKEDVLSPRQILRKTTFTIPQGKTVAVVGSSGCGKSTLVRLLYRFYQPDGGSIRIGGRDISNYTTESIRKSIAIVPQDIVLFNDSIGYNIHYGDLNASWDEVVEAAKKAHLHDIIMKLPNGYDTLVGERGLKLSGGEKQRVSLARAILKNSPILLCDEPTSSLDSHTELEIMNNLKEVGKGTTCVIIAHRLSTIQDCDEIVVLEEGRVVERGSHDELMRLGGRYKQLLLFQRTHAVDVSDSSQ</sequence>
<evidence type="ECO:0000256" key="8">
    <source>
        <dbReference type="ARBA" id="ARBA00024363"/>
    </source>
</evidence>
<accession>A0ABD3P380</accession>
<dbReference type="GO" id="GO:0005524">
    <property type="term" value="F:ATP binding"/>
    <property type="evidence" value="ECO:0007669"/>
    <property type="project" value="UniProtKB-KW"/>
</dbReference>
<evidence type="ECO:0000259" key="9">
    <source>
        <dbReference type="PROSITE" id="PS50893"/>
    </source>
</evidence>
<feature type="domain" description="ABC transporter" evidence="9">
    <location>
        <begin position="486"/>
        <end position="739"/>
    </location>
</feature>
<dbReference type="PANTHER" id="PTHR24221">
    <property type="entry name" value="ATP-BINDING CASSETTE SUB-FAMILY B"/>
    <property type="match status" value="1"/>
</dbReference>
<keyword evidence="2" id="KW-0813">Transport</keyword>
<dbReference type="SMART" id="SM00382">
    <property type="entry name" value="AAA"/>
    <property type="match status" value="1"/>
</dbReference>
<gene>
    <name evidence="11" type="ORF">HJC23_009121</name>
</gene>
<dbReference type="FunFam" id="1.20.1560.10:FF:000105">
    <property type="entry name" value="ABC transporter B family member 25"/>
    <property type="match status" value="1"/>
</dbReference>
<dbReference type="FunFam" id="3.40.50.300:FF:000287">
    <property type="entry name" value="Multidrug ABC transporter ATP-binding protein"/>
    <property type="match status" value="1"/>
</dbReference>
<dbReference type="AlphaFoldDB" id="A0ABD3P380"/>
<dbReference type="InterPro" id="IPR011527">
    <property type="entry name" value="ABC1_TM_dom"/>
</dbReference>
<dbReference type="SUPFAM" id="SSF90123">
    <property type="entry name" value="ABC transporter transmembrane region"/>
    <property type="match status" value="1"/>
</dbReference>
<dbReference type="CDD" id="cd18582">
    <property type="entry name" value="ABC_6TM_ATM1_ABCB7"/>
    <property type="match status" value="1"/>
</dbReference>
<evidence type="ECO:0000313" key="12">
    <source>
        <dbReference type="Proteomes" id="UP001516023"/>
    </source>
</evidence>
<evidence type="ECO:0000259" key="10">
    <source>
        <dbReference type="PROSITE" id="PS50929"/>
    </source>
</evidence>
<dbReference type="InterPro" id="IPR036640">
    <property type="entry name" value="ABC1_TM_sf"/>
</dbReference>
<dbReference type="Gene3D" id="3.40.50.300">
    <property type="entry name" value="P-loop containing nucleotide triphosphate hydrolases"/>
    <property type="match status" value="1"/>
</dbReference>
<keyword evidence="3" id="KW-0812">Transmembrane</keyword>
<dbReference type="PANTHER" id="PTHR24221:SF402">
    <property type="entry name" value="IRON-SULFUR CLUSTERS TRANSPORTER ABCB7, MITOCHONDRIAL"/>
    <property type="match status" value="1"/>
</dbReference>
<evidence type="ECO:0000256" key="7">
    <source>
        <dbReference type="ARBA" id="ARBA00023136"/>
    </source>
</evidence>
<evidence type="ECO:0008006" key="13">
    <source>
        <dbReference type="Google" id="ProtNLM"/>
    </source>
</evidence>
<name>A0ABD3P380_9STRA</name>
<comment type="caution">
    <text evidence="11">The sequence shown here is derived from an EMBL/GenBank/DDBJ whole genome shotgun (WGS) entry which is preliminary data.</text>
</comment>
<evidence type="ECO:0000256" key="5">
    <source>
        <dbReference type="ARBA" id="ARBA00022840"/>
    </source>
</evidence>
<dbReference type="Gene3D" id="1.20.1560.10">
    <property type="entry name" value="ABC transporter type 1, transmembrane domain"/>
    <property type="match status" value="1"/>
</dbReference>
<keyword evidence="7" id="KW-0472">Membrane</keyword>
<keyword evidence="4" id="KW-0547">Nucleotide-binding</keyword>
<dbReference type="PROSITE" id="PS00211">
    <property type="entry name" value="ABC_TRANSPORTER_1"/>
    <property type="match status" value="1"/>
</dbReference>
<evidence type="ECO:0000256" key="6">
    <source>
        <dbReference type="ARBA" id="ARBA00022989"/>
    </source>
</evidence>
<dbReference type="InterPro" id="IPR039421">
    <property type="entry name" value="Type_1_exporter"/>
</dbReference>
<comment type="subcellular location">
    <subcellularLocation>
        <location evidence="1">Mitochondrion membrane</location>
        <topology evidence="1">Multi-pass membrane protein</topology>
    </subcellularLocation>
</comment>
<evidence type="ECO:0000256" key="1">
    <source>
        <dbReference type="ARBA" id="ARBA00004225"/>
    </source>
</evidence>
<dbReference type="PROSITE" id="PS50893">
    <property type="entry name" value="ABC_TRANSPORTER_2"/>
    <property type="match status" value="1"/>
</dbReference>
<dbReference type="InterPro" id="IPR027417">
    <property type="entry name" value="P-loop_NTPase"/>
</dbReference>
<evidence type="ECO:0000313" key="11">
    <source>
        <dbReference type="EMBL" id="KAL3780915.1"/>
    </source>
</evidence>
<keyword evidence="12" id="KW-1185">Reference proteome</keyword>
<dbReference type="EMBL" id="JABMIG020000334">
    <property type="protein sequence ID" value="KAL3780915.1"/>
    <property type="molecule type" value="Genomic_DNA"/>
</dbReference>
<comment type="similarity">
    <text evidence="8">Belongs to the ABC transporter superfamily. ABCB family. Heavy Metal importer (TC 3.A.1.210) subfamily.</text>
</comment>
<dbReference type="InterPro" id="IPR017871">
    <property type="entry name" value="ABC_transporter-like_CS"/>
</dbReference>
<feature type="domain" description="ABC transmembrane type-1" evidence="10">
    <location>
        <begin position="135"/>
        <end position="450"/>
    </location>
</feature>
<dbReference type="Pfam" id="PF00005">
    <property type="entry name" value="ABC_tran"/>
    <property type="match status" value="1"/>
</dbReference>
<evidence type="ECO:0000256" key="3">
    <source>
        <dbReference type="ARBA" id="ARBA00022692"/>
    </source>
</evidence>
<evidence type="ECO:0000256" key="4">
    <source>
        <dbReference type="ARBA" id="ARBA00022741"/>
    </source>
</evidence>
<dbReference type="InterPro" id="IPR003593">
    <property type="entry name" value="AAA+_ATPase"/>
</dbReference>
<dbReference type="Pfam" id="PF00664">
    <property type="entry name" value="ABC_membrane"/>
    <property type="match status" value="1"/>
</dbReference>
<reference evidence="11 12" key="1">
    <citation type="journal article" date="2020" name="G3 (Bethesda)">
        <title>Improved Reference Genome for Cyclotella cryptica CCMP332, a Model for Cell Wall Morphogenesis, Salinity Adaptation, and Lipid Production in Diatoms (Bacillariophyta).</title>
        <authorList>
            <person name="Roberts W.R."/>
            <person name="Downey K.M."/>
            <person name="Ruck E.C."/>
            <person name="Traller J.C."/>
            <person name="Alverson A.J."/>
        </authorList>
    </citation>
    <scope>NUCLEOTIDE SEQUENCE [LARGE SCALE GENOMIC DNA]</scope>
    <source>
        <strain evidence="11 12">CCMP332</strain>
    </source>
</reference>
<dbReference type="Proteomes" id="UP001516023">
    <property type="component" value="Unassembled WGS sequence"/>
</dbReference>
<proteinExistence type="inferred from homology"/>
<evidence type="ECO:0000256" key="2">
    <source>
        <dbReference type="ARBA" id="ARBA00022448"/>
    </source>
</evidence>
<organism evidence="11 12">
    <name type="scientific">Cyclotella cryptica</name>
    <dbReference type="NCBI Taxonomy" id="29204"/>
    <lineage>
        <taxon>Eukaryota</taxon>
        <taxon>Sar</taxon>
        <taxon>Stramenopiles</taxon>
        <taxon>Ochrophyta</taxon>
        <taxon>Bacillariophyta</taxon>
        <taxon>Coscinodiscophyceae</taxon>
        <taxon>Thalassiosirophycidae</taxon>
        <taxon>Stephanodiscales</taxon>
        <taxon>Stephanodiscaceae</taxon>
        <taxon>Cyclotella</taxon>
    </lineage>
</organism>
<dbReference type="InterPro" id="IPR003439">
    <property type="entry name" value="ABC_transporter-like_ATP-bd"/>
</dbReference>
<dbReference type="PROSITE" id="PS50929">
    <property type="entry name" value="ABC_TM1F"/>
    <property type="match status" value="1"/>
</dbReference>
<keyword evidence="5" id="KW-0067">ATP-binding</keyword>
<protein>
    <recommendedName>
        <fullName evidence="13">ATP-dependent transporter ycf16</fullName>
    </recommendedName>
</protein>
<dbReference type="SUPFAM" id="SSF52540">
    <property type="entry name" value="P-loop containing nucleoside triphosphate hydrolases"/>
    <property type="match status" value="1"/>
</dbReference>